<feature type="transmembrane region" description="Helical" evidence="1">
    <location>
        <begin position="124"/>
        <end position="146"/>
    </location>
</feature>
<dbReference type="EMBL" id="KI271583">
    <property type="protein sequence ID" value="ERL66320.1"/>
    <property type="molecule type" value="Genomic_DNA"/>
</dbReference>
<dbReference type="Proteomes" id="UP000030647">
    <property type="component" value="Unassembled WGS sequence"/>
</dbReference>
<keyword evidence="1" id="KW-1133">Transmembrane helix</keyword>
<keyword evidence="1" id="KW-0812">Transmembrane</keyword>
<dbReference type="eggNOG" id="COG4478">
    <property type="taxonomic scope" value="Bacteria"/>
</dbReference>
<proteinExistence type="predicted"/>
<gene>
    <name evidence="2" type="ORF">L248_1412</name>
</gene>
<evidence type="ECO:0000313" key="3">
    <source>
        <dbReference type="Proteomes" id="UP000030647"/>
    </source>
</evidence>
<dbReference type="AlphaFoldDB" id="U4TSC3"/>
<protein>
    <recommendedName>
        <fullName evidence="4">Integral membrane protein</fullName>
    </recommendedName>
</protein>
<evidence type="ECO:0000313" key="2">
    <source>
        <dbReference type="EMBL" id="ERL66320.1"/>
    </source>
</evidence>
<dbReference type="STRING" id="1231336.L248_1412"/>
<dbReference type="OrthoDB" id="9813051at2"/>
<sequence>MIKRFFQAAALWLFVLSAAIALTILGTFILYPIDVHFLNILDQSNVKVTFGQLYANFAQLMAYLHFPWVTTLHMTNFPVSVTGAIHFRDVKTLFLLDYAILIVTAWPAWAYLRSLHRQHDTWRLYRQSLVALAVPPLLAVLALMGFDQFFVTFHEILFRNSDWIFDPAKDPIITVLPEEFFAHTFFLAFILLELFAGGLYWWARREMKRA</sequence>
<feature type="transmembrane region" description="Helical" evidence="1">
    <location>
        <begin position="93"/>
        <end position="112"/>
    </location>
</feature>
<reference evidence="3" key="1">
    <citation type="journal article" date="2013" name="Genome Announc.">
        <title>Whole-Genome Sequencing of Lactobacillus shenzhenensis Strain LY-73T.</title>
        <authorList>
            <person name="Lin Z."/>
            <person name="Liu Z."/>
            <person name="Yang R."/>
            <person name="Zou Y."/>
            <person name="Wan D."/>
            <person name="Chen J."/>
            <person name="Guo M."/>
            <person name="Zhao J."/>
            <person name="Fang C."/>
            <person name="Yang R."/>
            <person name="Liu F."/>
        </authorList>
    </citation>
    <scope>NUCLEOTIDE SEQUENCE [LARGE SCALE GENOMIC DNA]</scope>
    <source>
        <strain evidence="3">LY-73</strain>
    </source>
</reference>
<dbReference type="RefSeq" id="WP_022528697.1">
    <property type="nucleotide sequence ID" value="NZ_KI271583.1"/>
</dbReference>
<evidence type="ECO:0008006" key="4">
    <source>
        <dbReference type="Google" id="ProtNLM"/>
    </source>
</evidence>
<evidence type="ECO:0000256" key="1">
    <source>
        <dbReference type="SAM" id="Phobius"/>
    </source>
</evidence>
<dbReference type="Pfam" id="PF07314">
    <property type="entry name" value="Lit"/>
    <property type="match status" value="1"/>
</dbReference>
<keyword evidence="3" id="KW-1185">Reference proteome</keyword>
<dbReference type="HOGENOM" id="CLU_093826_1_1_9"/>
<feature type="transmembrane region" description="Helical" evidence="1">
    <location>
        <begin position="180"/>
        <end position="203"/>
    </location>
</feature>
<organism evidence="2 3">
    <name type="scientific">Schleiferilactobacillus shenzhenensis LY-73</name>
    <dbReference type="NCBI Taxonomy" id="1231336"/>
    <lineage>
        <taxon>Bacteria</taxon>
        <taxon>Bacillati</taxon>
        <taxon>Bacillota</taxon>
        <taxon>Bacilli</taxon>
        <taxon>Lactobacillales</taxon>
        <taxon>Lactobacillaceae</taxon>
        <taxon>Schleiferilactobacillus</taxon>
    </lineage>
</organism>
<keyword evidence="1" id="KW-0472">Membrane</keyword>
<name>U4TSC3_9LACO</name>
<dbReference type="NCBIfam" id="TIGR01906">
    <property type="entry name" value="integ_TIGR01906"/>
    <property type="match status" value="1"/>
</dbReference>
<accession>U4TSC3</accession>
<dbReference type="InterPro" id="IPR010178">
    <property type="entry name" value="Lit"/>
</dbReference>